<protein>
    <submittedName>
        <fullName evidence="1">Uncharacterized protein</fullName>
    </submittedName>
</protein>
<dbReference type="Proteomes" id="UP000663923">
    <property type="component" value="Chromosome"/>
</dbReference>
<evidence type="ECO:0000313" key="2">
    <source>
        <dbReference type="Proteomes" id="UP000663923"/>
    </source>
</evidence>
<organism evidence="1 2">
    <name type="scientific">Parasphingorhabdus cellanae</name>
    <dbReference type="NCBI Taxonomy" id="2806553"/>
    <lineage>
        <taxon>Bacteria</taxon>
        <taxon>Pseudomonadati</taxon>
        <taxon>Pseudomonadota</taxon>
        <taxon>Alphaproteobacteria</taxon>
        <taxon>Sphingomonadales</taxon>
        <taxon>Sphingomonadaceae</taxon>
        <taxon>Parasphingorhabdus</taxon>
    </lineage>
</organism>
<evidence type="ECO:0000313" key="1">
    <source>
        <dbReference type="EMBL" id="QTD54853.1"/>
    </source>
</evidence>
<proteinExistence type="predicted"/>
<dbReference type="EMBL" id="CP071794">
    <property type="protein sequence ID" value="QTD54853.1"/>
    <property type="molecule type" value="Genomic_DNA"/>
</dbReference>
<reference evidence="1 2" key="1">
    <citation type="submission" date="2021-03" db="EMBL/GenBank/DDBJ databases">
        <title>Complete genome of Parasphingorhabdus_sp.JHSY0214.</title>
        <authorList>
            <person name="Yoo J.H."/>
            <person name="Bae J.W."/>
        </authorList>
    </citation>
    <scope>NUCLEOTIDE SEQUENCE [LARGE SCALE GENOMIC DNA]</scope>
    <source>
        <strain evidence="1 2">JHSY0214</strain>
    </source>
</reference>
<dbReference type="RefSeq" id="WP_207986684.1">
    <property type="nucleotide sequence ID" value="NZ_CP071794.1"/>
</dbReference>
<accession>A0ABX7T4F0</accession>
<gene>
    <name evidence="1" type="ORF">J4G78_11395</name>
</gene>
<sequence length="51" mass="5635">MNPDSCPVGEIPEAPYFFGASLLPMPETDDPFDTAGWISHCEAYASIFLKR</sequence>
<keyword evidence="2" id="KW-1185">Reference proteome</keyword>
<name>A0ABX7T4F0_9SPHN</name>